<dbReference type="InterPro" id="IPR032675">
    <property type="entry name" value="LRR_dom_sf"/>
</dbReference>
<accession>A0A068UW93</accession>
<proteinExistence type="predicted"/>
<keyword evidence="1" id="KW-0433">Leucine-rich repeat</keyword>
<feature type="domain" description="Leucine-rich repeat-containing N-terminal plant-type" evidence="5">
    <location>
        <begin position="26"/>
        <end position="63"/>
    </location>
</feature>
<dbReference type="Gramene" id="CDP12544">
    <property type="protein sequence ID" value="CDP12544"/>
    <property type="gene ID" value="GSCOC_T00036169001"/>
</dbReference>
<feature type="signal peptide" evidence="4">
    <location>
        <begin position="1"/>
        <end position="22"/>
    </location>
</feature>
<feature type="chain" id="PRO_5001655163" evidence="4">
    <location>
        <begin position="23"/>
        <end position="94"/>
    </location>
</feature>
<reference evidence="7" key="1">
    <citation type="journal article" date="2014" name="Science">
        <title>The coffee genome provides insight into the convergent evolution of caffeine biosynthesis.</title>
        <authorList>
            <person name="Denoeud F."/>
            <person name="Carretero-Paulet L."/>
            <person name="Dereeper A."/>
            <person name="Droc G."/>
            <person name="Guyot R."/>
            <person name="Pietrella M."/>
            <person name="Zheng C."/>
            <person name="Alberti A."/>
            <person name="Anthony F."/>
            <person name="Aprea G."/>
            <person name="Aury J.M."/>
            <person name="Bento P."/>
            <person name="Bernard M."/>
            <person name="Bocs S."/>
            <person name="Campa C."/>
            <person name="Cenci A."/>
            <person name="Combes M.C."/>
            <person name="Crouzillat D."/>
            <person name="Da Silva C."/>
            <person name="Daddiego L."/>
            <person name="De Bellis F."/>
            <person name="Dussert S."/>
            <person name="Garsmeur O."/>
            <person name="Gayraud T."/>
            <person name="Guignon V."/>
            <person name="Jahn K."/>
            <person name="Jamilloux V."/>
            <person name="Joet T."/>
            <person name="Labadie K."/>
            <person name="Lan T."/>
            <person name="Leclercq J."/>
            <person name="Lepelley M."/>
            <person name="Leroy T."/>
            <person name="Li L.T."/>
            <person name="Librado P."/>
            <person name="Lopez L."/>
            <person name="Munoz A."/>
            <person name="Noel B."/>
            <person name="Pallavicini A."/>
            <person name="Perrotta G."/>
            <person name="Poncet V."/>
            <person name="Pot D."/>
            <person name="Priyono X."/>
            <person name="Rigoreau M."/>
            <person name="Rouard M."/>
            <person name="Rozas J."/>
            <person name="Tranchant-Dubreuil C."/>
            <person name="VanBuren R."/>
            <person name="Zhang Q."/>
            <person name="Andrade A.C."/>
            <person name="Argout X."/>
            <person name="Bertrand B."/>
            <person name="de Kochko A."/>
            <person name="Graziosi G."/>
            <person name="Henry R.J."/>
            <person name="Jayarama X."/>
            <person name="Ming R."/>
            <person name="Nagai C."/>
            <person name="Rounsley S."/>
            <person name="Sankoff D."/>
            <person name="Giuliano G."/>
            <person name="Albert V.A."/>
            <person name="Wincker P."/>
            <person name="Lashermes P."/>
        </authorList>
    </citation>
    <scope>NUCLEOTIDE SEQUENCE [LARGE SCALE GENOMIC DNA]</scope>
    <source>
        <strain evidence="7">cv. DH200-94</strain>
    </source>
</reference>
<evidence type="ECO:0000256" key="2">
    <source>
        <dbReference type="ARBA" id="ARBA00022729"/>
    </source>
</evidence>
<gene>
    <name evidence="6" type="ORF">GSCOC_T00036169001</name>
</gene>
<dbReference type="SUPFAM" id="SSF52058">
    <property type="entry name" value="L domain-like"/>
    <property type="match status" value="1"/>
</dbReference>
<evidence type="ECO:0000313" key="6">
    <source>
        <dbReference type="EMBL" id="CDP12544.1"/>
    </source>
</evidence>
<dbReference type="STRING" id="49390.A0A068UW93"/>
<dbReference type="EMBL" id="HG739151">
    <property type="protein sequence ID" value="CDP12544.1"/>
    <property type="molecule type" value="Genomic_DNA"/>
</dbReference>
<dbReference type="PhylomeDB" id="A0A068UW93"/>
<evidence type="ECO:0000313" key="7">
    <source>
        <dbReference type="Proteomes" id="UP000295252"/>
    </source>
</evidence>
<dbReference type="PANTHER" id="PTHR48060">
    <property type="entry name" value="DNA DAMAGE-REPAIR/TOLERATION PROTEIN DRT100"/>
    <property type="match status" value="1"/>
</dbReference>
<dbReference type="OMA" id="GISCNDL"/>
<dbReference type="Gene3D" id="3.80.10.10">
    <property type="entry name" value="Ribonuclease Inhibitor"/>
    <property type="match status" value="1"/>
</dbReference>
<dbReference type="InParanoid" id="A0A068UW93"/>
<organism evidence="6 7">
    <name type="scientific">Coffea canephora</name>
    <name type="common">Robusta coffee</name>
    <dbReference type="NCBI Taxonomy" id="49390"/>
    <lineage>
        <taxon>Eukaryota</taxon>
        <taxon>Viridiplantae</taxon>
        <taxon>Streptophyta</taxon>
        <taxon>Embryophyta</taxon>
        <taxon>Tracheophyta</taxon>
        <taxon>Spermatophyta</taxon>
        <taxon>Magnoliopsida</taxon>
        <taxon>eudicotyledons</taxon>
        <taxon>Gunneridae</taxon>
        <taxon>Pentapetalae</taxon>
        <taxon>asterids</taxon>
        <taxon>lamiids</taxon>
        <taxon>Gentianales</taxon>
        <taxon>Rubiaceae</taxon>
        <taxon>Ixoroideae</taxon>
        <taxon>Gardenieae complex</taxon>
        <taxon>Bertiereae - Coffeeae clade</taxon>
        <taxon>Coffeeae</taxon>
        <taxon>Coffea</taxon>
    </lineage>
</organism>
<evidence type="ECO:0000256" key="4">
    <source>
        <dbReference type="SAM" id="SignalP"/>
    </source>
</evidence>
<keyword evidence="3" id="KW-0677">Repeat</keyword>
<dbReference type="InterPro" id="IPR013210">
    <property type="entry name" value="LRR_N_plant-typ"/>
</dbReference>
<dbReference type="Pfam" id="PF08263">
    <property type="entry name" value="LRRNT_2"/>
    <property type="match status" value="1"/>
</dbReference>
<evidence type="ECO:0000256" key="1">
    <source>
        <dbReference type="ARBA" id="ARBA00022614"/>
    </source>
</evidence>
<keyword evidence="7" id="KW-1185">Reference proteome</keyword>
<name>A0A068UW93_COFCA</name>
<sequence>MAFVRMLLCFLVLSAGFHAITSETNPSDVAALQSFKEKLQNTPPSWSNGDDPCGAKWDGVTCSNTRVTSLKLSSKGLVGELSADIGELTELTSL</sequence>
<evidence type="ECO:0000256" key="3">
    <source>
        <dbReference type="ARBA" id="ARBA00022737"/>
    </source>
</evidence>
<dbReference type="PANTHER" id="PTHR48060:SF21">
    <property type="entry name" value="L DOMAIN-LIKE PROTEIN"/>
    <property type="match status" value="1"/>
</dbReference>
<keyword evidence="2 4" id="KW-0732">Signal</keyword>
<dbReference type="AlphaFoldDB" id="A0A068UW93"/>
<dbReference type="Proteomes" id="UP000295252">
    <property type="component" value="Unassembled WGS sequence"/>
</dbReference>
<dbReference type="InterPro" id="IPR053211">
    <property type="entry name" value="DNA_repair-toleration"/>
</dbReference>
<protein>
    <submittedName>
        <fullName evidence="6">DH200=94 genomic scaffold, scaffold_67</fullName>
    </submittedName>
</protein>
<evidence type="ECO:0000259" key="5">
    <source>
        <dbReference type="Pfam" id="PF08263"/>
    </source>
</evidence>